<proteinExistence type="evidence at transcript level"/>
<accession>Q5BT00</accession>
<organism evidence="1">
    <name type="scientific">Schistosoma japonicum</name>
    <name type="common">Blood fluke</name>
    <dbReference type="NCBI Taxonomy" id="6182"/>
    <lineage>
        <taxon>Eukaryota</taxon>
        <taxon>Metazoa</taxon>
        <taxon>Spiralia</taxon>
        <taxon>Lophotrochozoa</taxon>
        <taxon>Platyhelminthes</taxon>
        <taxon>Trematoda</taxon>
        <taxon>Digenea</taxon>
        <taxon>Strigeidida</taxon>
        <taxon>Schistosomatoidea</taxon>
        <taxon>Schistosomatidae</taxon>
        <taxon>Schistosoma</taxon>
    </lineage>
</organism>
<protein>
    <submittedName>
        <fullName evidence="1">SJCHGC03027 protein</fullName>
    </submittedName>
</protein>
<reference evidence="1" key="2">
    <citation type="journal article" date="2006" name="PLoS Pathog.">
        <title>New perspectives on host-parasite interplay by comparative transcriptomic and proteomic analyses of Schistosoma japonicum.</title>
        <authorList>
            <person name="Liu F."/>
            <person name="Lu J."/>
            <person name="Hu W."/>
            <person name="Wang S.Y."/>
            <person name="Cui S.J."/>
            <person name="Chi M."/>
            <person name="Yan Q."/>
            <person name="Wang X.R."/>
            <person name="Song H.D."/>
            <person name="Xu X.N."/>
            <person name="Wang J.J."/>
            <person name="Zhang X.L."/>
            <person name="Zhang X."/>
            <person name="Wang Z.Q."/>
            <person name="Xue C.L."/>
            <person name="Brindley P.J."/>
            <person name="McManus D.P."/>
            <person name="Yang P.Y."/>
            <person name="Feng Z."/>
            <person name="Chen Z."/>
            <person name="Han Z.G."/>
        </authorList>
    </citation>
    <scope>NUCLEOTIDE SEQUENCE</scope>
</reference>
<name>Q5BT00_SCHJA</name>
<sequence>MCKFDAEKTPLGAFVGLLPIPSSDKGGGLGMGLEIPLRKTTTLLKKVTSKNLYNHINSALRVG</sequence>
<dbReference type="EMBL" id="AY915114">
    <property type="protein sequence ID" value="AAX30335.1"/>
    <property type="molecule type" value="mRNA"/>
</dbReference>
<evidence type="ECO:0000313" key="1">
    <source>
        <dbReference type="EMBL" id="AAX30335.1"/>
    </source>
</evidence>
<dbReference type="AlphaFoldDB" id="Q5BT00"/>
<reference evidence="1" key="1">
    <citation type="submission" date="2005-01" db="EMBL/GenBank/DDBJ databases">
        <authorList>
            <person name="Han Z."/>
        </authorList>
    </citation>
    <scope>NUCLEOTIDE SEQUENCE</scope>
</reference>